<dbReference type="RefSeq" id="WP_188362012.1">
    <property type="nucleotide sequence ID" value="NZ_BMFG01000005.1"/>
</dbReference>
<dbReference type="InterPro" id="IPR021223">
    <property type="entry name" value="AbiGi"/>
</dbReference>
<dbReference type="Pfam" id="PF10899">
    <property type="entry name" value="AbiGi"/>
    <property type="match status" value="1"/>
</dbReference>
<dbReference type="Proteomes" id="UP000625735">
    <property type="component" value="Unassembled WGS sequence"/>
</dbReference>
<gene>
    <name evidence="1" type="ORF">GCM10011343_15740</name>
</gene>
<reference evidence="1" key="1">
    <citation type="journal article" date="2014" name="Int. J. Syst. Evol. Microbiol.">
        <title>Complete genome sequence of Corynebacterium casei LMG S-19264T (=DSM 44701T), isolated from a smear-ripened cheese.</title>
        <authorList>
            <consortium name="US DOE Joint Genome Institute (JGI-PGF)"/>
            <person name="Walter F."/>
            <person name="Albersmeier A."/>
            <person name="Kalinowski J."/>
            <person name="Ruckert C."/>
        </authorList>
    </citation>
    <scope>NUCLEOTIDE SEQUENCE</scope>
    <source>
        <strain evidence="1">CGMCC 1.12506</strain>
    </source>
</reference>
<name>A0A916Y155_9FLAO</name>
<sequence>MEVNLSSNTLFHFTNEKKYLISILKNGLYVRYSLENYQNLINNKAEIVFPMACFCDIPLSHVKNHTKTYGRYAIGLTKEWGMKNKVSPVIYSYPNSETTEILNYVFENIERFFDIELEKIQNVKLNKSTEKLIEHYDERDREFGKKISGVYNNLSNFIRYIKPYEGKFYRNGNYLKSNVKFYDEREWRFTPTRDFLSSVGIKDSYIKDLYIDPIKRRALNIKLAKHIKLNFEPKDIRFIIVEKDKEIPEMINQLEKIFGNKSTSNDLKLLSTRLISMEQILEDL</sequence>
<reference evidence="1" key="2">
    <citation type="submission" date="2020-09" db="EMBL/GenBank/DDBJ databases">
        <authorList>
            <person name="Sun Q."/>
            <person name="Zhou Y."/>
        </authorList>
    </citation>
    <scope>NUCLEOTIDE SEQUENCE</scope>
    <source>
        <strain evidence="1">CGMCC 1.12506</strain>
    </source>
</reference>
<evidence type="ECO:0000313" key="2">
    <source>
        <dbReference type="Proteomes" id="UP000625735"/>
    </source>
</evidence>
<evidence type="ECO:0008006" key="3">
    <source>
        <dbReference type="Google" id="ProtNLM"/>
    </source>
</evidence>
<comment type="caution">
    <text evidence="1">The sequence shown here is derived from an EMBL/GenBank/DDBJ whole genome shotgun (WGS) entry which is preliminary data.</text>
</comment>
<organism evidence="1 2">
    <name type="scientific">Flavobacterium orientale</name>
    <dbReference type="NCBI Taxonomy" id="1756020"/>
    <lineage>
        <taxon>Bacteria</taxon>
        <taxon>Pseudomonadati</taxon>
        <taxon>Bacteroidota</taxon>
        <taxon>Flavobacteriia</taxon>
        <taxon>Flavobacteriales</taxon>
        <taxon>Flavobacteriaceae</taxon>
        <taxon>Flavobacterium</taxon>
    </lineage>
</organism>
<evidence type="ECO:0000313" key="1">
    <source>
        <dbReference type="EMBL" id="GGD26365.1"/>
    </source>
</evidence>
<dbReference type="EMBL" id="BMFG01000005">
    <property type="protein sequence ID" value="GGD26365.1"/>
    <property type="molecule type" value="Genomic_DNA"/>
</dbReference>
<accession>A0A916Y155</accession>
<protein>
    <recommendedName>
        <fullName evidence="3">Abortive phage resistance protein AbiGi, antitoxin</fullName>
    </recommendedName>
</protein>
<dbReference type="AlphaFoldDB" id="A0A916Y155"/>
<keyword evidence="2" id="KW-1185">Reference proteome</keyword>
<proteinExistence type="predicted"/>